<dbReference type="InterPro" id="IPR016187">
    <property type="entry name" value="CTDL_fold"/>
</dbReference>
<dbReference type="Gene3D" id="3.10.100.10">
    <property type="entry name" value="Mannose-Binding Protein A, subunit A"/>
    <property type="match status" value="1"/>
</dbReference>
<dbReference type="InterPro" id="IPR051004">
    <property type="entry name" value="DC-SIGN_domain-containing"/>
</dbReference>
<dbReference type="CDD" id="cd00037">
    <property type="entry name" value="CLECT"/>
    <property type="match status" value="1"/>
</dbReference>
<dbReference type="PROSITE" id="PS00615">
    <property type="entry name" value="C_TYPE_LECTIN_1"/>
    <property type="match status" value="1"/>
</dbReference>
<evidence type="ECO:0000313" key="5">
    <source>
        <dbReference type="Proteomes" id="UP001652700"/>
    </source>
</evidence>
<organism evidence="4 5">
    <name type="scientific">Diabrotica virgifera virgifera</name>
    <name type="common">western corn rootworm</name>
    <dbReference type="NCBI Taxonomy" id="50390"/>
    <lineage>
        <taxon>Eukaryota</taxon>
        <taxon>Metazoa</taxon>
        <taxon>Ecdysozoa</taxon>
        <taxon>Arthropoda</taxon>
        <taxon>Hexapoda</taxon>
        <taxon>Insecta</taxon>
        <taxon>Pterygota</taxon>
        <taxon>Neoptera</taxon>
        <taxon>Endopterygota</taxon>
        <taxon>Coleoptera</taxon>
        <taxon>Polyphaga</taxon>
        <taxon>Cucujiformia</taxon>
        <taxon>Chrysomeloidea</taxon>
        <taxon>Chrysomelidae</taxon>
        <taxon>Galerucinae</taxon>
        <taxon>Diabroticina</taxon>
        <taxon>Diabroticites</taxon>
        <taxon>Diabrotica</taxon>
    </lineage>
</organism>
<keyword evidence="5" id="KW-1185">Reference proteome</keyword>
<accession>A0ABM5KID5</accession>
<keyword evidence="2" id="KW-0732">Signal</keyword>
<dbReference type="InterPro" id="IPR016186">
    <property type="entry name" value="C-type_lectin-like/link_sf"/>
</dbReference>
<dbReference type="Pfam" id="PF00059">
    <property type="entry name" value="Lectin_C"/>
    <property type="match status" value="1"/>
</dbReference>
<dbReference type="InterPro" id="IPR018378">
    <property type="entry name" value="C-type_lectin_CS"/>
</dbReference>
<dbReference type="EnsemblMetazoa" id="XM_050654007.1">
    <property type="protein sequence ID" value="XP_050509964.1"/>
    <property type="gene ID" value="LOC114326164"/>
</dbReference>
<feature type="chain" id="PRO_5045627042" description="C-type lectin domain-containing protein" evidence="2">
    <location>
        <begin position="25"/>
        <end position="201"/>
    </location>
</feature>
<evidence type="ECO:0000313" key="4">
    <source>
        <dbReference type="EnsemblMetazoa" id="XP_050509964.1"/>
    </source>
</evidence>
<proteinExistence type="predicted"/>
<dbReference type="PANTHER" id="PTHR22802:SF465">
    <property type="entry name" value="AT17652P-RELATED"/>
    <property type="match status" value="1"/>
</dbReference>
<dbReference type="GeneID" id="114326164"/>
<dbReference type="PROSITE" id="PS50041">
    <property type="entry name" value="C_TYPE_LECTIN_2"/>
    <property type="match status" value="1"/>
</dbReference>
<dbReference type="RefSeq" id="XP_050509964.1">
    <property type="nucleotide sequence ID" value="XM_050654007.1"/>
</dbReference>
<sequence>MAMNRNYVVLLLTLVGSVFLSATCLTCLKDGTPKVHGSAGSKLTGKQGVSQWENIFRNSKESVIPLRHWGNKSYWIGDAFQVPWYEAVTFCSQIHMQLLTITCEEENEQIFNYLKDAGKGFEYWTSGNRVIDQNKWLWLPYGKPVEYTKWSVGQPSDPVGEKCLQVWKIGEKLEWNDRPCWVPFYFICERYNYQNLASDKC</sequence>
<evidence type="ECO:0000256" key="2">
    <source>
        <dbReference type="SAM" id="SignalP"/>
    </source>
</evidence>
<name>A0ABM5KID5_DIAVI</name>
<dbReference type="InterPro" id="IPR001304">
    <property type="entry name" value="C-type_lectin-like"/>
</dbReference>
<feature type="signal peptide" evidence="2">
    <location>
        <begin position="1"/>
        <end position="24"/>
    </location>
</feature>
<evidence type="ECO:0000259" key="3">
    <source>
        <dbReference type="PROSITE" id="PS50041"/>
    </source>
</evidence>
<dbReference type="PANTHER" id="PTHR22802">
    <property type="entry name" value="C-TYPE LECTIN SUPERFAMILY MEMBER"/>
    <property type="match status" value="1"/>
</dbReference>
<protein>
    <recommendedName>
        <fullName evidence="3">C-type lectin domain-containing protein</fullName>
    </recommendedName>
</protein>
<feature type="domain" description="C-type lectin" evidence="3">
    <location>
        <begin position="69"/>
        <end position="189"/>
    </location>
</feature>
<evidence type="ECO:0000256" key="1">
    <source>
        <dbReference type="ARBA" id="ARBA00023157"/>
    </source>
</evidence>
<dbReference type="Proteomes" id="UP001652700">
    <property type="component" value="Unplaced"/>
</dbReference>
<reference evidence="4" key="1">
    <citation type="submission" date="2025-05" db="UniProtKB">
        <authorList>
            <consortium name="EnsemblMetazoa"/>
        </authorList>
    </citation>
    <scope>IDENTIFICATION</scope>
</reference>
<dbReference type="SUPFAM" id="SSF56436">
    <property type="entry name" value="C-type lectin-like"/>
    <property type="match status" value="1"/>
</dbReference>
<keyword evidence="1" id="KW-1015">Disulfide bond</keyword>
<dbReference type="SMART" id="SM00034">
    <property type="entry name" value="CLECT"/>
    <property type="match status" value="1"/>
</dbReference>